<dbReference type="HAMAP" id="MF_01019">
    <property type="entry name" value="HisIE"/>
    <property type="match status" value="1"/>
</dbReference>
<comment type="caution">
    <text evidence="17">The sequence shown here is derived from an EMBL/GenBank/DDBJ whole genome shotgun (WGS) entry which is preliminary data.</text>
</comment>
<feature type="domain" description="Phosphoribosyl-AMP cyclohydrolase" evidence="16">
    <location>
        <begin position="44"/>
        <end position="117"/>
    </location>
</feature>
<dbReference type="EC" id="3.6.1.31" evidence="15"/>
<comment type="pathway">
    <text evidence="5 15">Amino-acid biosynthesis; L-histidine biosynthesis; L-histidine from 5-phospho-alpha-D-ribose 1-diphosphate: step 2/9.</text>
</comment>
<keyword evidence="13 15" id="KW-0368">Histidine biosynthesis</keyword>
<evidence type="ECO:0000256" key="12">
    <source>
        <dbReference type="ARBA" id="ARBA00022840"/>
    </source>
</evidence>
<evidence type="ECO:0000256" key="6">
    <source>
        <dbReference type="ARBA" id="ARBA00007731"/>
    </source>
</evidence>
<comment type="subcellular location">
    <subcellularLocation>
        <location evidence="3 15">Cytoplasm</location>
    </subcellularLocation>
</comment>
<comment type="similarity">
    <text evidence="6 15">In the C-terminal section; belongs to the PRA-PH family.</text>
</comment>
<dbReference type="NCBIfam" id="TIGR03188">
    <property type="entry name" value="histidine_hisI"/>
    <property type="match status" value="1"/>
</dbReference>
<organism evidence="17 18">
    <name type="scientific">Rheinheimera aquimaris</name>
    <dbReference type="NCBI Taxonomy" id="412437"/>
    <lineage>
        <taxon>Bacteria</taxon>
        <taxon>Pseudomonadati</taxon>
        <taxon>Pseudomonadota</taxon>
        <taxon>Gammaproteobacteria</taxon>
        <taxon>Chromatiales</taxon>
        <taxon>Chromatiaceae</taxon>
        <taxon>Rheinheimera</taxon>
    </lineage>
</organism>
<dbReference type="InterPro" id="IPR021130">
    <property type="entry name" value="PRib-ATP_PPHydrolase-like"/>
</dbReference>
<comment type="catalytic activity">
    <reaction evidence="2 15">
        <text>1-(5-phospho-beta-D-ribosyl)-ATP + H2O = 1-(5-phospho-beta-D-ribosyl)-5'-AMP + diphosphate + H(+)</text>
        <dbReference type="Rhea" id="RHEA:22828"/>
        <dbReference type="ChEBI" id="CHEBI:15377"/>
        <dbReference type="ChEBI" id="CHEBI:15378"/>
        <dbReference type="ChEBI" id="CHEBI:33019"/>
        <dbReference type="ChEBI" id="CHEBI:59457"/>
        <dbReference type="ChEBI" id="CHEBI:73183"/>
        <dbReference type="EC" id="3.6.1.31"/>
    </reaction>
</comment>
<evidence type="ECO:0000256" key="11">
    <source>
        <dbReference type="ARBA" id="ARBA00022801"/>
    </source>
</evidence>
<dbReference type="Gene3D" id="1.10.287.1080">
    <property type="entry name" value="MazG-like"/>
    <property type="match status" value="1"/>
</dbReference>
<keyword evidence="10 15" id="KW-0547">Nucleotide-binding</keyword>
<dbReference type="Pfam" id="PF01503">
    <property type="entry name" value="PRA-PH"/>
    <property type="match status" value="1"/>
</dbReference>
<dbReference type="SUPFAM" id="SSF101386">
    <property type="entry name" value="all-alpha NTP pyrophosphatases"/>
    <property type="match status" value="1"/>
</dbReference>
<gene>
    <name evidence="15 17" type="primary">hisIE</name>
    <name evidence="15" type="synonym">hisI</name>
    <name evidence="17" type="ORF">GCM10009098_23590</name>
</gene>
<dbReference type="SUPFAM" id="SSF141734">
    <property type="entry name" value="HisI-like"/>
    <property type="match status" value="1"/>
</dbReference>
<dbReference type="HAMAP" id="MF_01020">
    <property type="entry name" value="HisE"/>
    <property type="match status" value="1"/>
</dbReference>
<dbReference type="InterPro" id="IPR008179">
    <property type="entry name" value="HisE"/>
</dbReference>
<reference evidence="18" key="1">
    <citation type="journal article" date="2019" name="Int. J. Syst. Evol. Microbiol.">
        <title>The Global Catalogue of Microorganisms (GCM) 10K type strain sequencing project: providing services to taxonomists for standard genome sequencing and annotation.</title>
        <authorList>
            <consortium name="The Broad Institute Genomics Platform"/>
            <consortium name="The Broad Institute Genome Sequencing Center for Infectious Disease"/>
            <person name="Wu L."/>
            <person name="Ma J."/>
        </authorList>
    </citation>
    <scope>NUCLEOTIDE SEQUENCE [LARGE SCALE GENOMIC DNA]</scope>
    <source>
        <strain evidence="18">JCM 14331</strain>
    </source>
</reference>
<evidence type="ECO:0000256" key="8">
    <source>
        <dbReference type="ARBA" id="ARBA00022490"/>
    </source>
</evidence>
<keyword evidence="11 15" id="KW-0378">Hydrolase</keyword>
<evidence type="ECO:0000256" key="15">
    <source>
        <dbReference type="HAMAP-Rule" id="MF_01019"/>
    </source>
</evidence>
<comment type="pathway">
    <text evidence="4 15">Amino-acid biosynthesis; L-histidine biosynthesis; L-histidine from 5-phospho-alpha-D-ribose 1-diphosphate: step 3/9.</text>
</comment>
<name>A0ABP3P188_9GAMM</name>
<evidence type="ECO:0000256" key="14">
    <source>
        <dbReference type="ARBA" id="ARBA00023268"/>
    </source>
</evidence>
<dbReference type="Pfam" id="PF01502">
    <property type="entry name" value="PRA-CH"/>
    <property type="match status" value="1"/>
</dbReference>
<evidence type="ECO:0000256" key="2">
    <source>
        <dbReference type="ARBA" id="ARBA00001460"/>
    </source>
</evidence>
<dbReference type="InterPro" id="IPR023019">
    <property type="entry name" value="His_synth_HisIE"/>
</dbReference>
<feature type="region of interest" description="Phosphoribosyl-AMP cyclohydrolase" evidence="15">
    <location>
        <begin position="1"/>
        <end position="128"/>
    </location>
</feature>
<dbReference type="EMBL" id="BAAAEO010000003">
    <property type="protein sequence ID" value="GAA0555016.1"/>
    <property type="molecule type" value="Genomic_DNA"/>
</dbReference>
<dbReference type="InterPro" id="IPR002496">
    <property type="entry name" value="PRib_AMP_CycHydrolase_dom"/>
</dbReference>
<evidence type="ECO:0000256" key="3">
    <source>
        <dbReference type="ARBA" id="ARBA00004496"/>
    </source>
</evidence>
<evidence type="ECO:0000256" key="9">
    <source>
        <dbReference type="ARBA" id="ARBA00022605"/>
    </source>
</evidence>
<comment type="similarity">
    <text evidence="7 15">In the N-terminal section; belongs to the PRA-CH family.</text>
</comment>
<keyword evidence="8 15" id="KW-0963">Cytoplasm</keyword>
<evidence type="ECO:0000256" key="1">
    <source>
        <dbReference type="ARBA" id="ARBA00000024"/>
    </source>
</evidence>
<keyword evidence="14 15" id="KW-0511">Multifunctional enzyme</keyword>
<evidence type="ECO:0000256" key="4">
    <source>
        <dbReference type="ARBA" id="ARBA00005169"/>
    </source>
</evidence>
<dbReference type="NCBIfam" id="NF000768">
    <property type="entry name" value="PRK00051.1"/>
    <property type="match status" value="1"/>
</dbReference>
<protein>
    <recommendedName>
        <fullName evidence="15">Histidine biosynthesis bifunctional protein HisIE</fullName>
    </recommendedName>
    <domain>
        <recommendedName>
            <fullName evidence="15">Phosphoribosyl-AMP cyclohydrolase</fullName>
            <shortName evidence="15">PRA-CH</shortName>
            <ecNumber evidence="15">3.5.4.19</ecNumber>
        </recommendedName>
    </domain>
    <domain>
        <recommendedName>
            <fullName evidence="15">Phosphoribosyl-ATP pyrophosphatase</fullName>
            <shortName evidence="15">PRA-PH</shortName>
            <ecNumber evidence="15">3.6.1.31</ecNumber>
        </recommendedName>
    </domain>
</protein>
<sequence>MPLASVSGRNGDYMNNEQINTLNWPDNKLLPAIVQHAISGKVLMQGYMNPDALSHTLNSGDVTFFSRSKQRLWTKGESSGHVLKLVSIDSDCDADSLLVQALPQGPTCHTGTETCWHDNSANGPQLAFLYDLEQVIKSREGSDPASSYTASLFAKGVKRIAQKVGEEGVESALAAMAGDKEELANEAADLIFHLLVLLRSQQLELNDVVKVLQQRHK</sequence>
<evidence type="ECO:0000256" key="5">
    <source>
        <dbReference type="ARBA" id="ARBA00005204"/>
    </source>
</evidence>
<dbReference type="InterPro" id="IPR038019">
    <property type="entry name" value="PRib_AMP_CycHydrolase_sf"/>
</dbReference>
<evidence type="ECO:0000256" key="13">
    <source>
        <dbReference type="ARBA" id="ARBA00023102"/>
    </source>
</evidence>
<evidence type="ECO:0000313" key="18">
    <source>
        <dbReference type="Proteomes" id="UP001501169"/>
    </source>
</evidence>
<keyword evidence="9 15" id="KW-0028">Amino-acid biosynthesis</keyword>
<evidence type="ECO:0000256" key="7">
    <source>
        <dbReference type="ARBA" id="ARBA00008299"/>
    </source>
</evidence>
<comment type="catalytic activity">
    <reaction evidence="1 15">
        <text>1-(5-phospho-beta-D-ribosyl)-5'-AMP + H2O = 1-(5-phospho-beta-D-ribosyl)-5-[(5-phospho-beta-D-ribosylamino)methylideneamino]imidazole-4-carboxamide</text>
        <dbReference type="Rhea" id="RHEA:20049"/>
        <dbReference type="ChEBI" id="CHEBI:15377"/>
        <dbReference type="ChEBI" id="CHEBI:58435"/>
        <dbReference type="ChEBI" id="CHEBI:59457"/>
        <dbReference type="EC" id="3.5.4.19"/>
    </reaction>
</comment>
<evidence type="ECO:0000313" key="17">
    <source>
        <dbReference type="EMBL" id="GAA0555016.1"/>
    </source>
</evidence>
<dbReference type="NCBIfam" id="NF002747">
    <property type="entry name" value="PRK02759.1"/>
    <property type="match status" value="1"/>
</dbReference>
<dbReference type="Proteomes" id="UP001501169">
    <property type="component" value="Unassembled WGS sequence"/>
</dbReference>
<dbReference type="PANTHER" id="PTHR42945">
    <property type="entry name" value="HISTIDINE BIOSYNTHESIS BIFUNCTIONAL PROTEIN"/>
    <property type="match status" value="1"/>
</dbReference>
<feature type="region of interest" description="Phosphoribosyl-ATP pyrophosphohydrolase" evidence="15">
    <location>
        <begin position="129"/>
        <end position="217"/>
    </location>
</feature>
<evidence type="ECO:0000259" key="16">
    <source>
        <dbReference type="Pfam" id="PF01502"/>
    </source>
</evidence>
<dbReference type="PANTHER" id="PTHR42945:SF9">
    <property type="entry name" value="HISTIDINE BIOSYNTHESIS BIFUNCTIONAL PROTEIN HISIE"/>
    <property type="match status" value="1"/>
</dbReference>
<accession>A0ABP3P188</accession>
<proteinExistence type="inferred from homology"/>
<keyword evidence="18" id="KW-1185">Reference proteome</keyword>
<evidence type="ECO:0000256" key="10">
    <source>
        <dbReference type="ARBA" id="ARBA00022741"/>
    </source>
</evidence>
<dbReference type="CDD" id="cd11534">
    <property type="entry name" value="NTP-PPase_HisIE_like"/>
    <property type="match status" value="1"/>
</dbReference>
<dbReference type="Gene3D" id="3.10.20.810">
    <property type="entry name" value="Phosphoribosyl-AMP cyclohydrolase"/>
    <property type="match status" value="1"/>
</dbReference>
<keyword evidence="12 15" id="KW-0067">ATP-binding</keyword>
<dbReference type="EC" id="3.5.4.19" evidence="15"/>